<keyword evidence="1" id="KW-0433">Leucine-rich repeat</keyword>
<dbReference type="Proteomes" id="UP000762676">
    <property type="component" value="Unassembled WGS sequence"/>
</dbReference>
<proteinExistence type="predicted"/>
<dbReference type="InterPro" id="IPR032675">
    <property type="entry name" value="LRR_dom_sf"/>
</dbReference>
<accession>A0AAV4IGL2</accession>
<dbReference type="SUPFAM" id="SSF52058">
    <property type="entry name" value="L domain-like"/>
    <property type="match status" value="1"/>
</dbReference>
<reference evidence="3 4" key="1">
    <citation type="journal article" date="2021" name="Elife">
        <title>Chloroplast acquisition without the gene transfer in kleptoplastic sea slugs, Plakobranchus ocellatus.</title>
        <authorList>
            <person name="Maeda T."/>
            <person name="Takahashi S."/>
            <person name="Yoshida T."/>
            <person name="Shimamura S."/>
            <person name="Takaki Y."/>
            <person name="Nagai Y."/>
            <person name="Toyoda A."/>
            <person name="Suzuki Y."/>
            <person name="Arimoto A."/>
            <person name="Ishii H."/>
            <person name="Satoh N."/>
            <person name="Nishiyama T."/>
            <person name="Hasebe M."/>
            <person name="Maruyama T."/>
            <person name="Minagawa J."/>
            <person name="Obokata J."/>
            <person name="Shigenobu S."/>
        </authorList>
    </citation>
    <scope>NUCLEOTIDE SEQUENCE [LARGE SCALE GENOMIC DNA]</scope>
</reference>
<gene>
    <name evidence="3" type="ORF">ElyMa_003019800</name>
</gene>
<name>A0AAV4IGL2_9GAST</name>
<dbReference type="PANTHER" id="PTHR24366">
    <property type="entry name" value="IG(IMMUNOGLOBULIN) AND LRR(LEUCINE RICH REPEAT) DOMAINS"/>
    <property type="match status" value="1"/>
</dbReference>
<dbReference type="EMBL" id="BMAT01006234">
    <property type="protein sequence ID" value="GFS08698.1"/>
    <property type="molecule type" value="Genomic_DNA"/>
</dbReference>
<dbReference type="SMART" id="SM00369">
    <property type="entry name" value="LRR_TYP"/>
    <property type="match status" value="2"/>
</dbReference>
<dbReference type="Pfam" id="PF13855">
    <property type="entry name" value="LRR_8"/>
    <property type="match status" value="1"/>
</dbReference>
<keyword evidence="2" id="KW-0677">Repeat</keyword>
<comment type="caution">
    <text evidence="3">The sequence shown here is derived from an EMBL/GenBank/DDBJ whole genome shotgun (WGS) entry which is preliminary data.</text>
</comment>
<dbReference type="AlphaFoldDB" id="A0AAV4IGL2"/>
<dbReference type="InterPro" id="IPR001611">
    <property type="entry name" value="Leu-rich_rpt"/>
</dbReference>
<dbReference type="Gene3D" id="3.80.10.10">
    <property type="entry name" value="Ribonuclease Inhibitor"/>
    <property type="match status" value="1"/>
</dbReference>
<evidence type="ECO:0000313" key="4">
    <source>
        <dbReference type="Proteomes" id="UP000762676"/>
    </source>
</evidence>
<keyword evidence="4" id="KW-1185">Reference proteome</keyword>
<dbReference type="InterPro" id="IPR003591">
    <property type="entry name" value="Leu-rich_rpt_typical-subtyp"/>
</dbReference>
<organism evidence="3 4">
    <name type="scientific">Elysia marginata</name>
    <dbReference type="NCBI Taxonomy" id="1093978"/>
    <lineage>
        <taxon>Eukaryota</taxon>
        <taxon>Metazoa</taxon>
        <taxon>Spiralia</taxon>
        <taxon>Lophotrochozoa</taxon>
        <taxon>Mollusca</taxon>
        <taxon>Gastropoda</taxon>
        <taxon>Heterobranchia</taxon>
        <taxon>Euthyneura</taxon>
        <taxon>Panpulmonata</taxon>
        <taxon>Sacoglossa</taxon>
        <taxon>Placobranchoidea</taxon>
        <taxon>Plakobranchidae</taxon>
        <taxon>Elysia</taxon>
    </lineage>
</organism>
<evidence type="ECO:0000256" key="1">
    <source>
        <dbReference type="ARBA" id="ARBA00022614"/>
    </source>
</evidence>
<protein>
    <submittedName>
        <fullName evidence="3">Leucine-rich repeat-containing protein 15</fullName>
    </submittedName>
</protein>
<evidence type="ECO:0000313" key="3">
    <source>
        <dbReference type="EMBL" id="GFS08698.1"/>
    </source>
</evidence>
<sequence>MNLMFKSLHTLNLQGNKIAALERASFQGLKDLYSLTLTGNAITHISDHAFYQTTKLKILKLDDNRITSLGWVVRPPNKIALQFVHFFYLVGNQLIDLPEQPLPITISTKLFMAQ</sequence>
<evidence type="ECO:0000256" key="2">
    <source>
        <dbReference type="ARBA" id="ARBA00022737"/>
    </source>
</evidence>